<evidence type="ECO:0000256" key="3">
    <source>
        <dbReference type="PROSITE-ProRule" id="PRU00453"/>
    </source>
</evidence>
<dbReference type="CDD" id="cd23023">
    <property type="entry name" value="zf-HIT_BCD1"/>
    <property type="match status" value="1"/>
</dbReference>
<dbReference type="GeneID" id="63799319"/>
<dbReference type="InterPro" id="IPR023578">
    <property type="entry name" value="Ras_GEF_dom_sf"/>
</dbReference>
<sequence>MPTCEVCSKEASKYKCPTCGLLSCSLACTKSHKIYCAPKQDTTAANHFPEQPSEDSQSLAKQEESAKGPIPLGEIQKLFAEYPNLRTKLREIYKITLEEEWDAEQKHSTYHRGDRQAHNHHHHHNNRGTWTTEKGLNRGVGKVRRWREGCEGGECTDADAEGFMKFMALVAGEHEVRQTPFLQKPKAPTIQSFLTASLKSAGPVTNRVPIDDEQPTTVALNVPGSRNGRSNSHPVRPNTPPSGTRMNPAAAAAARRPSSPGISSNSPLRQSALRTTWRHSAGSADAFSSFLDMEEETDDGVRSRPASSENVPEKHMYETAAPSDPGVTFEELIERLIALPMSKQDAKFSAIFLCLYRKFAAPSTLLNALITRFENTERSDLPQLTRASEQLRLLQVIAQWASEYPGDFANPKTRQRLVDFVDSIEDSHVYMFAAKEISLHLELRVEDDDLGWPFRDGEDGESSEGTGSSHLSPSTSFMHSSFSENVLNNISSLDLSDEPTNESRDSGTISSISSTGRSVSTMTQASSAILALESAQREAMSLELTSRYVLTKIQWRQFMEIPDDDFARELTRIDWAMFTSFRPRDLVRHVSLSGAEKGNSKSLQNVNRMIQEFNHLALLVENMILLRDKAKHRAKAMEKFMNIALRLRRLNNYNSLGAVMAGINGTPVQRLAQTRELIPLSVQKDFLRLVILMGTQKSHFAYRLAWDNSFGERIPFLPLHRRDLVSAEEGNKTFVGDNKDRINWKKFEIMGDVVLAIQRSQRTPYPYIQKNEEVQRMVLDAKMFDEEELYSRSVQVEPAGGAIDRTKPWGPRWLRT</sequence>
<evidence type="ECO:0000256" key="1">
    <source>
        <dbReference type="ARBA" id="ARBA00022658"/>
    </source>
</evidence>
<dbReference type="Pfam" id="PF04438">
    <property type="entry name" value="zf-HIT"/>
    <property type="match status" value="1"/>
</dbReference>
<dbReference type="RefSeq" id="XP_040738607.1">
    <property type="nucleotide sequence ID" value="XM_040872699.1"/>
</dbReference>
<dbReference type="PROSITE" id="PS50212">
    <property type="entry name" value="RASGEF_NTER"/>
    <property type="match status" value="1"/>
</dbReference>
<dbReference type="Gene3D" id="1.10.840.10">
    <property type="entry name" value="Ras guanine-nucleotide exchange factors catalytic domain"/>
    <property type="match status" value="1"/>
</dbReference>
<keyword evidence="3" id="KW-0479">Metal-binding</keyword>
<evidence type="ECO:0000313" key="8">
    <source>
        <dbReference type="EMBL" id="RAO74093.1"/>
    </source>
</evidence>
<comment type="caution">
    <text evidence="8">The sequence shown here is derived from an EMBL/GenBank/DDBJ whole genome shotgun (WGS) entry which is preliminary data.</text>
</comment>
<dbReference type="Proteomes" id="UP000249363">
    <property type="component" value="Unassembled WGS sequence"/>
</dbReference>
<dbReference type="InterPro" id="IPR001895">
    <property type="entry name" value="RASGEF_cat_dom"/>
</dbReference>
<dbReference type="InterPro" id="IPR007529">
    <property type="entry name" value="Znf_HIT"/>
</dbReference>
<dbReference type="AlphaFoldDB" id="A0A364LE77"/>
<dbReference type="OrthoDB" id="28357at2759"/>
<organism evidence="8 9">
    <name type="scientific">Talaromyces amestolkiae</name>
    <dbReference type="NCBI Taxonomy" id="1196081"/>
    <lineage>
        <taxon>Eukaryota</taxon>
        <taxon>Fungi</taxon>
        <taxon>Dikarya</taxon>
        <taxon>Ascomycota</taxon>
        <taxon>Pezizomycotina</taxon>
        <taxon>Eurotiomycetes</taxon>
        <taxon>Eurotiomycetidae</taxon>
        <taxon>Eurotiales</taxon>
        <taxon>Trichocomaceae</taxon>
        <taxon>Talaromyces</taxon>
        <taxon>Talaromyces sect. Talaromyces</taxon>
    </lineage>
</organism>
<feature type="region of interest" description="Disordered" evidence="4">
    <location>
        <begin position="112"/>
        <end position="134"/>
    </location>
</feature>
<dbReference type="Pfam" id="PF00618">
    <property type="entry name" value="RasGEF_N"/>
    <property type="match status" value="1"/>
</dbReference>
<dbReference type="GO" id="GO:0007265">
    <property type="term" value="P:Ras protein signal transduction"/>
    <property type="evidence" value="ECO:0007669"/>
    <property type="project" value="TreeGrafter"/>
</dbReference>
<dbReference type="InterPro" id="IPR036964">
    <property type="entry name" value="RASGEF_cat_dom_sf"/>
</dbReference>
<dbReference type="GO" id="GO:0008270">
    <property type="term" value="F:zinc ion binding"/>
    <property type="evidence" value="ECO:0007669"/>
    <property type="project" value="UniProtKB-UniRule"/>
</dbReference>
<dbReference type="SUPFAM" id="SSF48366">
    <property type="entry name" value="Ras GEF"/>
    <property type="match status" value="1"/>
</dbReference>
<dbReference type="PANTHER" id="PTHR23113">
    <property type="entry name" value="GUANINE NUCLEOTIDE EXCHANGE FACTOR"/>
    <property type="match status" value="1"/>
</dbReference>
<evidence type="ECO:0000259" key="6">
    <source>
        <dbReference type="PROSITE" id="PS50212"/>
    </source>
</evidence>
<evidence type="ECO:0000259" key="5">
    <source>
        <dbReference type="PROSITE" id="PS50009"/>
    </source>
</evidence>
<feature type="compositionally biased region" description="Low complexity" evidence="4">
    <location>
        <begin position="506"/>
        <end position="517"/>
    </location>
</feature>
<dbReference type="GO" id="GO:0005886">
    <property type="term" value="C:plasma membrane"/>
    <property type="evidence" value="ECO:0007669"/>
    <property type="project" value="TreeGrafter"/>
</dbReference>
<dbReference type="PROSITE" id="PS50009">
    <property type="entry name" value="RASGEF_CAT"/>
    <property type="match status" value="1"/>
</dbReference>
<gene>
    <name evidence="8" type="ORF">BHQ10_010105</name>
</gene>
<dbReference type="SMART" id="SM00147">
    <property type="entry name" value="RasGEF"/>
    <property type="match status" value="1"/>
</dbReference>
<protein>
    <recommendedName>
        <fullName evidence="10">HIT-type domain-containing protein</fullName>
    </recommendedName>
</protein>
<name>A0A364LE77_TALAM</name>
<feature type="domain" description="N-terminal Ras-GEF" evidence="6">
    <location>
        <begin position="320"/>
        <end position="444"/>
    </location>
</feature>
<feature type="compositionally biased region" description="Low complexity" evidence="4">
    <location>
        <begin position="248"/>
        <end position="260"/>
    </location>
</feature>
<feature type="region of interest" description="Disordered" evidence="4">
    <location>
        <begin position="206"/>
        <end position="273"/>
    </location>
</feature>
<keyword evidence="1 2" id="KW-0344">Guanine-nucleotide releasing factor</keyword>
<evidence type="ECO:0000256" key="2">
    <source>
        <dbReference type="PROSITE-ProRule" id="PRU00168"/>
    </source>
</evidence>
<reference evidence="8 9" key="1">
    <citation type="journal article" date="2017" name="Biotechnol. Biofuels">
        <title>Differential beta-glucosidase expression as a function of carbon source availability in Talaromyces amestolkiae: a genomic and proteomic approach.</title>
        <authorList>
            <person name="de Eugenio L.I."/>
            <person name="Mendez-Liter J.A."/>
            <person name="Nieto-Dominguez M."/>
            <person name="Alonso L."/>
            <person name="Gil-Munoz J."/>
            <person name="Barriuso J."/>
            <person name="Prieto A."/>
            <person name="Martinez M.J."/>
        </authorList>
    </citation>
    <scope>NUCLEOTIDE SEQUENCE [LARGE SCALE GENOMIC DNA]</scope>
    <source>
        <strain evidence="8 9">CIB</strain>
    </source>
</reference>
<feature type="region of interest" description="Disordered" evidence="4">
    <location>
        <begin position="46"/>
        <end position="67"/>
    </location>
</feature>
<feature type="domain" description="HIT-type" evidence="7">
    <location>
        <begin position="4"/>
        <end position="36"/>
    </location>
</feature>
<evidence type="ECO:0000313" key="9">
    <source>
        <dbReference type="Proteomes" id="UP000249363"/>
    </source>
</evidence>
<dbReference type="PANTHER" id="PTHR23113:SF348">
    <property type="entry name" value="GUANYL-NUCLEOTIDE EXCHANGE FACTOR RASGEF, PUTATIVE (AFU_ORTHOLOGUE AFUA_1G04700)-RELATED"/>
    <property type="match status" value="1"/>
</dbReference>
<feature type="region of interest" description="Disordered" evidence="4">
    <location>
        <begin position="493"/>
        <end position="517"/>
    </location>
</feature>
<evidence type="ECO:0008006" key="10">
    <source>
        <dbReference type="Google" id="ProtNLM"/>
    </source>
</evidence>
<dbReference type="EMBL" id="MIKG01000029">
    <property type="protein sequence ID" value="RAO74093.1"/>
    <property type="molecule type" value="Genomic_DNA"/>
</dbReference>
<dbReference type="Pfam" id="PF00617">
    <property type="entry name" value="RasGEF"/>
    <property type="match status" value="1"/>
</dbReference>
<dbReference type="CDD" id="cd06224">
    <property type="entry name" value="REM"/>
    <property type="match status" value="1"/>
</dbReference>
<feature type="compositionally biased region" description="Polar residues" evidence="4">
    <location>
        <begin position="261"/>
        <end position="273"/>
    </location>
</feature>
<accession>A0A364LE77</accession>
<proteinExistence type="predicted"/>
<evidence type="ECO:0000259" key="7">
    <source>
        <dbReference type="PROSITE" id="PS51083"/>
    </source>
</evidence>
<evidence type="ECO:0000256" key="4">
    <source>
        <dbReference type="SAM" id="MobiDB-lite"/>
    </source>
</evidence>
<feature type="region of interest" description="Disordered" evidence="4">
    <location>
        <begin position="452"/>
        <end position="475"/>
    </location>
</feature>
<dbReference type="Gene3D" id="3.30.60.190">
    <property type="match status" value="1"/>
</dbReference>
<dbReference type="STRING" id="1196081.A0A364LE77"/>
<dbReference type="SUPFAM" id="SSF144232">
    <property type="entry name" value="HIT/MYND zinc finger-like"/>
    <property type="match status" value="1"/>
</dbReference>
<keyword evidence="9" id="KW-1185">Reference proteome</keyword>
<dbReference type="InterPro" id="IPR008937">
    <property type="entry name" value="Ras-like_GEF"/>
</dbReference>
<dbReference type="Gene3D" id="1.20.870.10">
    <property type="entry name" value="Son of sevenless (SoS) protein Chain: S domain 1"/>
    <property type="match status" value="1"/>
</dbReference>
<dbReference type="InterPro" id="IPR000651">
    <property type="entry name" value="Ras-like_Gua-exchang_fac_N"/>
</dbReference>
<dbReference type="PROSITE" id="PS51083">
    <property type="entry name" value="ZF_HIT"/>
    <property type="match status" value="1"/>
</dbReference>
<dbReference type="GO" id="GO:0005085">
    <property type="term" value="F:guanyl-nucleotide exchange factor activity"/>
    <property type="evidence" value="ECO:0007669"/>
    <property type="project" value="UniProtKB-KW"/>
</dbReference>
<keyword evidence="3" id="KW-0862">Zinc</keyword>
<feature type="compositionally biased region" description="Low complexity" evidence="4">
    <location>
        <begin position="463"/>
        <end position="475"/>
    </location>
</feature>
<keyword evidence="3" id="KW-0863">Zinc-finger</keyword>
<feature type="domain" description="Ras-GEF" evidence="5">
    <location>
        <begin position="562"/>
        <end position="799"/>
    </location>
</feature>